<name>A0A8H7D9B7_9AGAR</name>
<dbReference type="GO" id="GO:0016491">
    <property type="term" value="F:oxidoreductase activity"/>
    <property type="evidence" value="ECO:0007669"/>
    <property type="project" value="UniProtKB-KW"/>
</dbReference>
<proteinExistence type="inferred from homology"/>
<keyword evidence="4 5" id="KW-0408">Iron</keyword>
<evidence type="ECO:0000259" key="6">
    <source>
        <dbReference type="PROSITE" id="PS51471"/>
    </source>
</evidence>
<dbReference type="InterPro" id="IPR044861">
    <property type="entry name" value="IPNS-like_FE2OG_OXY"/>
</dbReference>
<reference evidence="7" key="1">
    <citation type="submission" date="2020-05" db="EMBL/GenBank/DDBJ databases">
        <title>Mycena genomes resolve the evolution of fungal bioluminescence.</title>
        <authorList>
            <person name="Tsai I.J."/>
        </authorList>
    </citation>
    <scope>NUCLEOTIDE SEQUENCE</scope>
    <source>
        <strain evidence="7">160909Yilan</strain>
    </source>
</reference>
<dbReference type="Gene3D" id="2.60.120.330">
    <property type="entry name" value="B-lactam Antibiotic, Isopenicillin N Synthase, Chain"/>
    <property type="match status" value="2"/>
</dbReference>
<comment type="caution">
    <text evidence="7">The sequence shown here is derived from an EMBL/GenBank/DDBJ whole genome shotgun (WGS) entry which is preliminary data.</text>
</comment>
<evidence type="ECO:0000256" key="3">
    <source>
        <dbReference type="ARBA" id="ARBA00023002"/>
    </source>
</evidence>
<dbReference type="PANTHER" id="PTHR10209">
    <property type="entry name" value="OXIDOREDUCTASE, 2OG-FE II OXYGENASE FAMILY PROTEIN"/>
    <property type="match status" value="1"/>
</dbReference>
<dbReference type="GO" id="GO:0046872">
    <property type="term" value="F:metal ion binding"/>
    <property type="evidence" value="ECO:0007669"/>
    <property type="project" value="UniProtKB-KW"/>
</dbReference>
<evidence type="ECO:0000256" key="4">
    <source>
        <dbReference type="ARBA" id="ARBA00023004"/>
    </source>
</evidence>
<dbReference type="InterPro" id="IPR005123">
    <property type="entry name" value="Oxoglu/Fe-dep_dioxygenase_dom"/>
</dbReference>
<dbReference type="EMBL" id="JACAZH010000006">
    <property type="protein sequence ID" value="KAF7367059.1"/>
    <property type="molecule type" value="Genomic_DNA"/>
</dbReference>
<comment type="similarity">
    <text evidence="1 5">Belongs to the iron/ascorbate-dependent oxidoreductase family.</text>
</comment>
<dbReference type="AlphaFoldDB" id="A0A8H7D9B7"/>
<dbReference type="PANTHER" id="PTHR10209:SF804">
    <property type="entry name" value="FE2OG DIOXYGENASE DOMAIN-CONTAINING PROTEIN"/>
    <property type="match status" value="1"/>
</dbReference>
<dbReference type="PROSITE" id="PS51471">
    <property type="entry name" value="FE2OG_OXY"/>
    <property type="match status" value="1"/>
</dbReference>
<keyword evidence="3 5" id="KW-0560">Oxidoreductase</keyword>
<organism evidence="7 8">
    <name type="scientific">Mycena sanguinolenta</name>
    <dbReference type="NCBI Taxonomy" id="230812"/>
    <lineage>
        <taxon>Eukaryota</taxon>
        <taxon>Fungi</taxon>
        <taxon>Dikarya</taxon>
        <taxon>Basidiomycota</taxon>
        <taxon>Agaricomycotina</taxon>
        <taxon>Agaricomycetes</taxon>
        <taxon>Agaricomycetidae</taxon>
        <taxon>Agaricales</taxon>
        <taxon>Marasmiineae</taxon>
        <taxon>Mycenaceae</taxon>
        <taxon>Mycena</taxon>
    </lineage>
</organism>
<gene>
    <name evidence="7" type="ORF">MSAN_00965100</name>
</gene>
<evidence type="ECO:0000313" key="8">
    <source>
        <dbReference type="Proteomes" id="UP000623467"/>
    </source>
</evidence>
<feature type="domain" description="Fe2OG dioxygenase" evidence="6">
    <location>
        <begin position="200"/>
        <end position="308"/>
    </location>
</feature>
<dbReference type="InterPro" id="IPR026992">
    <property type="entry name" value="DIOX_N"/>
</dbReference>
<keyword evidence="8" id="KW-1185">Reference proteome</keyword>
<evidence type="ECO:0000256" key="2">
    <source>
        <dbReference type="ARBA" id="ARBA00022723"/>
    </source>
</evidence>
<dbReference type="Proteomes" id="UP000623467">
    <property type="component" value="Unassembled WGS sequence"/>
</dbReference>
<dbReference type="Pfam" id="PF03171">
    <property type="entry name" value="2OG-FeII_Oxy"/>
    <property type="match status" value="1"/>
</dbReference>
<evidence type="ECO:0000256" key="5">
    <source>
        <dbReference type="RuleBase" id="RU003682"/>
    </source>
</evidence>
<keyword evidence="2 5" id="KW-0479">Metal-binding</keyword>
<sequence length="346" mass="38816">MSNETLPTSDIQIVDFGPFLDGSDKRGVADKIVSSFKQIGFVYLMNHGIPAERSAEMFQWVGNSALKLTSRYDREDLDLTNILVKAILRPAHGNKKILRRIHHLGRTTEVFPPRLLIHPLYAIAEQRAQAPDVKESFECGREEDELQPNIWLPDGTLPGFKEACLDFFWLCHEVELNILRALALGLGLAEGYFLQYHTVPDNQLRLLHYPSVPIQALEAEKITRIGAHSDFGSITLLLQDDVGGLEVEDPHQAGSFCPAPPVPGALVVNAGSNDTIRSTIHRVRAPRQSRSADGMTPERYSIPYFCCADFGTIVDCIPGTWDDERPKKYEPISAQEYIMKRMLSTY</sequence>
<protein>
    <submittedName>
        <fullName evidence="7">Clavaminate synthase-like protein</fullName>
    </submittedName>
</protein>
<dbReference type="InterPro" id="IPR027443">
    <property type="entry name" value="IPNS-like_sf"/>
</dbReference>
<dbReference type="SUPFAM" id="SSF51197">
    <property type="entry name" value="Clavaminate synthase-like"/>
    <property type="match status" value="1"/>
</dbReference>
<evidence type="ECO:0000313" key="7">
    <source>
        <dbReference type="EMBL" id="KAF7367059.1"/>
    </source>
</evidence>
<dbReference type="PRINTS" id="PR00682">
    <property type="entry name" value="IPNSYNTHASE"/>
</dbReference>
<dbReference type="Pfam" id="PF14226">
    <property type="entry name" value="DIOX_N"/>
    <property type="match status" value="1"/>
</dbReference>
<dbReference type="OrthoDB" id="288590at2759"/>
<accession>A0A8H7D9B7</accession>
<evidence type="ECO:0000256" key="1">
    <source>
        <dbReference type="ARBA" id="ARBA00008056"/>
    </source>
</evidence>